<dbReference type="PANTHER" id="PTHR30081">
    <property type="entry name" value="PROTEIN-EXPORT MEMBRANE PROTEIN SEC"/>
    <property type="match status" value="1"/>
</dbReference>
<dbReference type="NCBIfam" id="TIGR00916">
    <property type="entry name" value="2A0604s01"/>
    <property type="match status" value="1"/>
</dbReference>
<keyword evidence="9 10" id="KW-0472">Membrane</keyword>
<feature type="transmembrane region" description="Helical" evidence="10">
    <location>
        <begin position="448"/>
        <end position="474"/>
    </location>
</feature>
<evidence type="ECO:0000256" key="1">
    <source>
        <dbReference type="ARBA" id="ARBA00004651"/>
    </source>
</evidence>
<feature type="domain" description="SecDF P1 head subdomain" evidence="13">
    <location>
        <begin position="224"/>
        <end position="335"/>
    </location>
</feature>
<dbReference type="Pfam" id="PF02355">
    <property type="entry name" value="SecD_SecF_C"/>
    <property type="match status" value="1"/>
</dbReference>
<dbReference type="InterPro" id="IPR054384">
    <property type="entry name" value="SecDF_P1_head"/>
</dbReference>
<dbReference type="EMBL" id="CP049075">
    <property type="protein sequence ID" value="QLI05479.1"/>
    <property type="molecule type" value="Genomic_DNA"/>
</dbReference>
<evidence type="ECO:0000256" key="2">
    <source>
        <dbReference type="ARBA" id="ARBA00022448"/>
    </source>
</evidence>
<dbReference type="Gene3D" id="1.20.1640.10">
    <property type="entry name" value="Multidrug efflux transporter AcrB transmembrane domain"/>
    <property type="match status" value="1"/>
</dbReference>
<evidence type="ECO:0000256" key="7">
    <source>
        <dbReference type="ARBA" id="ARBA00022989"/>
    </source>
</evidence>
<feature type="transmembrane region" description="Helical" evidence="10">
    <location>
        <begin position="480"/>
        <end position="504"/>
    </location>
</feature>
<evidence type="ECO:0000259" key="12">
    <source>
        <dbReference type="Pfam" id="PF21760"/>
    </source>
</evidence>
<dbReference type="GO" id="GO:0006605">
    <property type="term" value="P:protein targeting"/>
    <property type="evidence" value="ECO:0007669"/>
    <property type="project" value="UniProtKB-UniRule"/>
</dbReference>
<evidence type="ECO:0000256" key="3">
    <source>
        <dbReference type="ARBA" id="ARBA00022475"/>
    </source>
</evidence>
<keyword evidence="8 10" id="KW-0811">Translocation</keyword>
<dbReference type="GO" id="GO:0005886">
    <property type="term" value="C:plasma membrane"/>
    <property type="evidence" value="ECO:0007669"/>
    <property type="project" value="UniProtKB-SubCell"/>
</dbReference>
<organism evidence="14 15">
    <name type="scientific">Candidatus Campylobacter infans</name>
    <dbReference type="NCBI Taxonomy" id="2561898"/>
    <lineage>
        <taxon>Bacteria</taxon>
        <taxon>Pseudomonadati</taxon>
        <taxon>Campylobacterota</taxon>
        <taxon>Epsilonproteobacteria</taxon>
        <taxon>Campylobacterales</taxon>
        <taxon>Campylobacteraceae</taxon>
        <taxon>Campylobacter</taxon>
    </lineage>
</organism>
<sequence length="535" mass="57439">MIKGKIGYKLVVLIVAALFGFGLSAPSFFNMQNGPKITLGLDLQGGLHMLLGVETDVAIESKIKSIASSIRYFSNKNDILIDGLKVNDGYVRFSLLDSDDEPKIDEMLRQITGLKIEKKALNYELWLSDEEKISTANYALEQAVEVIRNRLDLFGLAEPTVAKQGSENILVELPGIKSADDERRALDLIEKAAHLQLMALDEERQSMASTLSPKEASQYGDVIYQDAKDPQIKYLIKELAVLDGSMLTDARVAFDPQNNQPIINFSLNAEGARIFGDFTGANVGKRLAIVLDKKVYSAPVINERIGGGSGQISGGFSVEEAHDVAIALRSGALLAPVKMLEKRSVGPSLGQQSIEQSMLALISGAILVIAFMVVVYGLAGVIANIALVVNILMLIAIMALFGATLTLPGMAGILLTVGMAVDANVIINERIRELLRSGLSIKTSIQKGYENAMSAIVDSNLTTLITSVALYAYGTGPIKGFAVTISIGIIASMITAILGTHGIFDLIGDKIQKSGNTKLWFGYKIKAKGCNNASI</sequence>
<evidence type="ECO:0000256" key="10">
    <source>
        <dbReference type="HAMAP-Rule" id="MF_01463"/>
    </source>
</evidence>
<feature type="domain" description="Protein export membrane protein SecD/SecF C-terminal" evidence="11">
    <location>
        <begin position="338"/>
        <end position="504"/>
    </location>
</feature>
<evidence type="ECO:0000256" key="8">
    <source>
        <dbReference type="ARBA" id="ARBA00023010"/>
    </source>
</evidence>
<protein>
    <recommendedName>
        <fullName evidence="10">Protein translocase subunit SecD</fullName>
    </recommendedName>
</protein>
<keyword evidence="5 10" id="KW-0812">Transmembrane</keyword>
<name>A0A7H9CKZ2_9BACT</name>
<dbReference type="Proteomes" id="UP000509414">
    <property type="component" value="Chromosome"/>
</dbReference>
<dbReference type="Gene3D" id="3.30.1360.200">
    <property type="match status" value="1"/>
</dbReference>
<comment type="subcellular location">
    <subcellularLocation>
        <location evidence="1 10">Cell membrane</location>
        <topology evidence="1 10">Multi-pass membrane protein</topology>
    </subcellularLocation>
</comment>
<evidence type="ECO:0000256" key="9">
    <source>
        <dbReference type="ARBA" id="ARBA00023136"/>
    </source>
</evidence>
<dbReference type="FunFam" id="3.30.1360.200:FF:000002">
    <property type="entry name" value="Preprotein translocase subunit SecD"/>
    <property type="match status" value="1"/>
</dbReference>
<dbReference type="GO" id="GO:0065002">
    <property type="term" value="P:intracellular protein transmembrane transport"/>
    <property type="evidence" value="ECO:0007669"/>
    <property type="project" value="UniProtKB-UniRule"/>
</dbReference>
<dbReference type="NCBIfam" id="TIGR01129">
    <property type="entry name" value="secD"/>
    <property type="match status" value="1"/>
</dbReference>
<keyword evidence="6 10" id="KW-0653">Protein transport</keyword>
<dbReference type="KEGG" id="cinf:CINF_0974"/>
<dbReference type="InterPro" id="IPR055344">
    <property type="entry name" value="SecD_SecF_C_bact"/>
</dbReference>
<evidence type="ECO:0000313" key="14">
    <source>
        <dbReference type="EMBL" id="QLI05479.1"/>
    </source>
</evidence>
<keyword evidence="4" id="KW-0997">Cell inner membrane</keyword>
<feature type="transmembrane region" description="Helical" evidence="10">
    <location>
        <begin position="358"/>
        <end position="378"/>
    </location>
</feature>
<dbReference type="InterPro" id="IPR005791">
    <property type="entry name" value="SecD"/>
</dbReference>
<feature type="domain" description="Protein translocase subunit SecDF P1" evidence="12">
    <location>
        <begin position="140"/>
        <end position="201"/>
    </location>
</feature>
<keyword evidence="7 10" id="KW-1133">Transmembrane helix</keyword>
<gene>
    <name evidence="10 14" type="primary">secD</name>
    <name evidence="14" type="ORF">CINF_0974</name>
</gene>
<dbReference type="Gene3D" id="3.30.70.3400">
    <property type="match status" value="1"/>
</dbReference>
<evidence type="ECO:0000259" key="11">
    <source>
        <dbReference type="Pfam" id="PF02355"/>
    </source>
</evidence>
<evidence type="ECO:0000313" key="15">
    <source>
        <dbReference type="Proteomes" id="UP000509414"/>
    </source>
</evidence>
<comment type="similarity">
    <text evidence="10">Belongs to the SecD/SecF family. SecD subfamily.</text>
</comment>
<evidence type="ECO:0000256" key="4">
    <source>
        <dbReference type="ARBA" id="ARBA00022519"/>
    </source>
</evidence>
<evidence type="ECO:0000259" key="13">
    <source>
        <dbReference type="Pfam" id="PF22599"/>
    </source>
</evidence>
<proteinExistence type="inferred from homology"/>
<keyword evidence="2 10" id="KW-0813">Transport</keyword>
<feature type="transmembrane region" description="Helical" evidence="10">
    <location>
        <begin position="385"/>
        <end position="403"/>
    </location>
</feature>
<accession>A0A7H9CKZ2</accession>
<dbReference type="InterPro" id="IPR022813">
    <property type="entry name" value="SecD/SecF_arch_bac"/>
</dbReference>
<dbReference type="Pfam" id="PF21760">
    <property type="entry name" value="SecD_1st"/>
    <property type="match status" value="1"/>
</dbReference>
<dbReference type="InterPro" id="IPR048631">
    <property type="entry name" value="SecD_1st"/>
</dbReference>
<dbReference type="GO" id="GO:0043952">
    <property type="term" value="P:protein transport by the Sec complex"/>
    <property type="evidence" value="ECO:0007669"/>
    <property type="project" value="UniProtKB-UniRule"/>
</dbReference>
<keyword evidence="3 10" id="KW-1003">Cell membrane</keyword>
<dbReference type="GO" id="GO:0015450">
    <property type="term" value="F:protein-transporting ATPase activity"/>
    <property type="evidence" value="ECO:0007669"/>
    <property type="project" value="InterPro"/>
</dbReference>
<dbReference type="AlphaFoldDB" id="A0A7H9CKZ2"/>
<keyword evidence="15" id="KW-1185">Reference proteome</keyword>
<dbReference type="SUPFAM" id="SSF82866">
    <property type="entry name" value="Multidrug efflux transporter AcrB transmembrane domain"/>
    <property type="match status" value="1"/>
</dbReference>
<dbReference type="HAMAP" id="MF_01463_B">
    <property type="entry name" value="SecD_B"/>
    <property type="match status" value="1"/>
</dbReference>
<dbReference type="Pfam" id="PF22599">
    <property type="entry name" value="SecDF_P1_head"/>
    <property type="match status" value="1"/>
</dbReference>
<dbReference type="InterPro" id="IPR048634">
    <property type="entry name" value="SecD_SecF_C"/>
</dbReference>
<evidence type="ECO:0000256" key="5">
    <source>
        <dbReference type="ARBA" id="ARBA00022692"/>
    </source>
</evidence>
<comment type="caution">
    <text evidence="10">Lacks conserved residue(s) required for the propagation of feature annotation.</text>
</comment>
<dbReference type="RefSeq" id="WP_179974694.1">
    <property type="nucleotide sequence ID" value="NZ_CP049075.1"/>
</dbReference>
<reference evidence="14 15" key="1">
    <citation type="submission" date="2020-02" db="EMBL/GenBank/DDBJ databases">
        <title>Complete genome sequence of the novel Campylobacter species Candidatus Campylobacter infans.</title>
        <authorList>
            <person name="Duim B."/>
            <person name="Zomer A."/>
            <person name="van der Graaf L."/>
            <person name="Wagenaar J."/>
        </authorList>
    </citation>
    <scope>NUCLEOTIDE SEQUENCE [LARGE SCALE GENOMIC DNA]</scope>
    <source>
        <strain evidence="14 15">19S00001</strain>
    </source>
</reference>
<evidence type="ECO:0000256" key="6">
    <source>
        <dbReference type="ARBA" id="ARBA00022927"/>
    </source>
</evidence>
<dbReference type="FunFam" id="1.20.1640.10:FF:000004">
    <property type="entry name" value="Protein translocase subunit SecD"/>
    <property type="match status" value="1"/>
</dbReference>
<comment type="subunit">
    <text evidence="10">Forms a complex with SecF. Part of the essential Sec protein translocation apparatus which comprises SecA, SecYEG and auxiliary proteins SecDF. Other proteins may also be involved.</text>
</comment>
<dbReference type="PANTHER" id="PTHR30081:SF1">
    <property type="entry name" value="PROTEIN TRANSLOCASE SUBUNIT SECD"/>
    <property type="match status" value="1"/>
</dbReference>
<comment type="function">
    <text evidence="10">Part of the Sec protein translocase complex. Interacts with the SecYEG preprotein conducting channel. SecDF uses the proton motive force (PMF) to complete protein translocation after the ATP-dependent function of SecA.</text>
</comment>